<dbReference type="CDD" id="cd17325">
    <property type="entry name" value="MFS_MdtG_SLC18_like"/>
    <property type="match status" value="1"/>
</dbReference>
<dbReference type="InterPro" id="IPR011701">
    <property type="entry name" value="MFS"/>
</dbReference>
<feature type="domain" description="Major facilitator superfamily (MFS) profile" evidence="8">
    <location>
        <begin position="27"/>
        <end position="405"/>
    </location>
</feature>
<gene>
    <name evidence="9" type="ORF">XD82_0091</name>
    <name evidence="10" type="ORF">XE10_0064</name>
</gene>
<evidence type="ECO:0000256" key="7">
    <source>
        <dbReference type="SAM" id="Phobius"/>
    </source>
</evidence>
<evidence type="ECO:0000313" key="12">
    <source>
        <dbReference type="Proteomes" id="UP000054598"/>
    </source>
</evidence>
<feature type="transmembrane region" description="Helical" evidence="7">
    <location>
        <begin position="247"/>
        <end position="279"/>
    </location>
</feature>
<comment type="subcellular location">
    <subcellularLocation>
        <location evidence="1">Cell membrane</location>
        <topology evidence="1">Multi-pass membrane protein</topology>
    </subcellularLocation>
</comment>
<evidence type="ECO:0000313" key="10">
    <source>
        <dbReference type="EMBL" id="KUL05660.1"/>
    </source>
</evidence>
<dbReference type="PANTHER" id="PTHR43414:SF6">
    <property type="entry name" value="MULTIDRUG RESISTANCE PROTEIN MDTG"/>
    <property type="match status" value="1"/>
</dbReference>
<evidence type="ECO:0000256" key="1">
    <source>
        <dbReference type="ARBA" id="ARBA00004651"/>
    </source>
</evidence>
<evidence type="ECO:0000313" key="11">
    <source>
        <dbReference type="Proteomes" id="UP000054323"/>
    </source>
</evidence>
<keyword evidence="4 7" id="KW-0812">Transmembrane</keyword>
<feature type="transmembrane region" description="Helical" evidence="7">
    <location>
        <begin position="222"/>
        <end position="241"/>
    </location>
</feature>
<dbReference type="InterPro" id="IPR020846">
    <property type="entry name" value="MFS_dom"/>
</dbReference>
<keyword evidence="5 7" id="KW-1133">Transmembrane helix</keyword>
<feature type="transmembrane region" description="Helical" evidence="7">
    <location>
        <begin position="182"/>
        <end position="201"/>
    </location>
</feature>
<dbReference type="Pfam" id="PF07690">
    <property type="entry name" value="MFS_1"/>
    <property type="match status" value="1"/>
</dbReference>
<keyword evidence="2" id="KW-0813">Transport</keyword>
<evidence type="ECO:0000256" key="2">
    <source>
        <dbReference type="ARBA" id="ARBA00022448"/>
    </source>
</evidence>
<dbReference type="SUPFAM" id="SSF103473">
    <property type="entry name" value="MFS general substrate transporter"/>
    <property type="match status" value="1"/>
</dbReference>
<dbReference type="Proteomes" id="UP000054323">
    <property type="component" value="Unassembled WGS sequence"/>
</dbReference>
<reference evidence="9" key="1">
    <citation type="journal article" date="2015" name="MBio">
        <title>Genome-resolved metagenomic analysis reveals roles for candidate phyla and other microbial community members in biogeochemical transformations in oil reservoirs.</title>
        <authorList>
            <person name="Hu P."/>
            <person name="Tom L."/>
            <person name="Singh A."/>
            <person name="Thomas B.C."/>
            <person name="Baker B.J."/>
            <person name="Piceno Y.M."/>
            <person name="Andersen G.L."/>
            <person name="Banfield J.F."/>
        </authorList>
    </citation>
    <scope>NUCLEOTIDE SEQUENCE [LARGE SCALE GENOMIC DNA]</scope>
    <source>
        <strain evidence="9">62_101</strain>
        <strain evidence="10">63_41</strain>
    </source>
</reference>
<feature type="transmembrane region" description="Helical" evidence="7">
    <location>
        <begin position="152"/>
        <end position="170"/>
    </location>
</feature>
<accession>A0A101GSU5</accession>
<name>A0A101GSU5_9EURY</name>
<evidence type="ECO:0000313" key="9">
    <source>
        <dbReference type="EMBL" id="KUK63846.1"/>
    </source>
</evidence>
<feature type="transmembrane region" description="Helical" evidence="7">
    <location>
        <begin position="30"/>
        <end position="53"/>
    </location>
</feature>
<comment type="caution">
    <text evidence="9">The sequence shown here is derived from an EMBL/GenBank/DDBJ whole genome shotgun (WGS) entry which is preliminary data.</text>
</comment>
<dbReference type="PATRIC" id="fig|2198.3.peg.1463"/>
<dbReference type="GO" id="GO:0005886">
    <property type="term" value="C:plasma membrane"/>
    <property type="evidence" value="ECO:0007669"/>
    <property type="project" value="UniProtKB-SubCell"/>
</dbReference>
<dbReference type="InterPro" id="IPR001958">
    <property type="entry name" value="Tet-R_TetA/multi-R_MdtG-like"/>
</dbReference>
<dbReference type="GO" id="GO:0022857">
    <property type="term" value="F:transmembrane transporter activity"/>
    <property type="evidence" value="ECO:0007669"/>
    <property type="project" value="InterPro"/>
</dbReference>
<feature type="transmembrane region" description="Helical" evidence="7">
    <location>
        <begin position="381"/>
        <end position="400"/>
    </location>
</feature>
<evidence type="ECO:0000256" key="5">
    <source>
        <dbReference type="ARBA" id="ARBA00022989"/>
    </source>
</evidence>
<proteinExistence type="predicted"/>
<keyword evidence="6 7" id="KW-0472">Membrane</keyword>
<dbReference type="Gene3D" id="1.20.1720.10">
    <property type="entry name" value="Multidrug resistance protein D"/>
    <property type="match status" value="1"/>
</dbReference>
<organism evidence="9 11">
    <name type="scientific">Methanoculleus marisnigri</name>
    <dbReference type="NCBI Taxonomy" id="2198"/>
    <lineage>
        <taxon>Archaea</taxon>
        <taxon>Methanobacteriati</taxon>
        <taxon>Methanobacteriota</taxon>
        <taxon>Stenosarchaea group</taxon>
        <taxon>Methanomicrobia</taxon>
        <taxon>Methanomicrobiales</taxon>
        <taxon>Methanomicrobiaceae</taxon>
        <taxon>Methanoculleus</taxon>
    </lineage>
</organism>
<feature type="transmembrane region" description="Helical" evidence="7">
    <location>
        <begin position="317"/>
        <end position="340"/>
    </location>
</feature>
<dbReference type="PRINTS" id="PR01035">
    <property type="entry name" value="TCRTETA"/>
</dbReference>
<feature type="transmembrane region" description="Helical" evidence="7">
    <location>
        <begin position="352"/>
        <end position="369"/>
    </location>
</feature>
<protein>
    <submittedName>
        <fullName evidence="9">Major facilitator superfamily MFS_1</fullName>
    </submittedName>
</protein>
<dbReference type="PROSITE" id="PS50850">
    <property type="entry name" value="MFS"/>
    <property type="match status" value="1"/>
</dbReference>
<feature type="transmembrane region" description="Helical" evidence="7">
    <location>
        <begin position="291"/>
        <end position="311"/>
    </location>
</feature>
<feature type="transmembrane region" description="Helical" evidence="7">
    <location>
        <begin position="59"/>
        <end position="80"/>
    </location>
</feature>
<sequence>MNVLAASLSAAVVLKPGVTSMNTAKRIYNVLFISVFATMLGLGIVSPLLPIYAENLGATGIWLGIIFSAFALSRSVFMPVIGRISDRQGRKWIILIGMFAYAVTSLTYLIADSVYSLTVVRLIHGIASAMVVPIAMAYIADLSEKGKEGSRMGNFSISMFLGMGVGPLLGGFLNDTFGMDSVFYVMAGLSAFATLLVAISLPEAKPGSFTVPDAKPIPMRAIFTLPVMRGVMIFTLISALGRGGMMVFIPVFGPLIAISPFEVGIILSANTFLMALLQVPIGRLTDTGNKVALIVIGSTIAAVALAAIPFSGSFWPLLAITSIIGVGGAIQQPAIMALTVDAGRTIGMGTSMGAYNTIFGIGMIIAPLMGGVFMDSIGVNAVFYVGGAISLIGTGIFAVLMRRNTRQSAGGDLPESG</sequence>
<evidence type="ECO:0000256" key="3">
    <source>
        <dbReference type="ARBA" id="ARBA00022475"/>
    </source>
</evidence>
<evidence type="ECO:0000256" key="6">
    <source>
        <dbReference type="ARBA" id="ARBA00023136"/>
    </source>
</evidence>
<dbReference type="EMBL" id="LGGD01000004">
    <property type="protein sequence ID" value="KUK63846.1"/>
    <property type="molecule type" value="Genomic_DNA"/>
</dbReference>
<dbReference type="Gene3D" id="1.20.1250.20">
    <property type="entry name" value="MFS general substrate transporter like domains"/>
    <property type="match status" value="1"/>
</dbReference>
<reference evidence="11 12" key="2">
    <citation type="journal article" date="2015" name="MBio">
        <title>Genome-Resolved Metagenomic Analysis Reveals Roles for Candidate Phyla and Other Microbial Community Members in Biogeochemical Transformations in Oil Reservoirs.</title>
        <authorList>
            <person name="Hu P."/>
            <person name="Tom L."/>
            <person name="Singh A."/>
            <person name="Thomas B.C."/>
            <person name="Baker B.J."/>
            <person name="Piceno Y.M."/>
            <person name="Andersen G.L."/>
            <person name="Banfield J.F."/>
        </authorList>
    </citation>
    <scope>NUCLEOTIDE SEQUENCE [LARGE SCALE GENOMIC DNA]</scope>
</reference>
<feature type="transmembrane region" description="Helical" evidence="7">
    <location>
        <begin position="122"/>
        <end position="140"/>
    </location>
</feature>
<evidence type="ECO:0000256" key="4">
    <source>
        <dbReference type="ARBA" id="ARBA00022692"/>
    </source>
</evidence>
<dbReference type="PANTHER" id="PTHR43414">
    <property type="entry name" value="MULTIDRUG RESISTANCE PROTEIN MDTG"/>
    <property type="match status" value="1"/>
</dbReference>
<keyword evidence="3" id="KW-1003">Cell membrane</keyword>
<dbReference type="InterPro" id="IPR036259">
    <property type="entry name" value="MFS_trans_sf"/>
</dbReference>
<dbReference type="Proteomes" id="UP000054598">
    <property type="component" value="Unassembled WGS sequence"/>
</dbReference>
<evidence type="ECO:0000259" key="8">
    <source>
        <dbReference type="PROSITE" id="PS50850"/>
    </source>
</evidence>
<feature type="transmembrane region" description="Helical" evidence="7">
    <location>
        <begin position="92"/>
        <end position="110"/>
    </location>
</feature>
<dbReference type="EMBL" id="LGHE01000003">
    <property type="protein sequence ID" value="KUL05660.1"/>
    <property type="molecule type" value="Genomic_DNA"/>
</dbReference>
<dbReference type="AlphaFoldDB" id="A0A101GSU5"/>